<dbReference type="GO" id="GO:0007059">
    <property type="term" value="P:chromosome segregation"/>
    <property type="evidence" value="ECO:0007669"/>
    <property type="project" value="UniProtKB-KW"/>
</dbReference>
<evidence type="ECO:0000256" key="1">
    <source>
        <dbReference type="ARBA" id="ARBA00004123"/>
    </source>
</evidence>
<evidence type="ECO:0000313" key="11">
    <source>
        <dbReference type="EMBL" id="AES68309.2"/>
    </source>
</evidence>
<dbReference type="Proteomes" id="UP000265566">
    <property type="component" value="Chromosome 3"/>
</dbReference>
<dbReference type="GO" id="GO:0005634">
    <property type="term" value="C:nucleus"/>
    <property type="evidence" value="ECO:0007669"/>
    <property type="project" value="UniProtKB-SubCell"/>
</dbReference>
<dbReference type="eggNOG" id="KOG1213">
    <property type="taxonomic scope" value="Eukaryota"/>
</dbReference>
<dbReference type="PANTHER" id="PTHR12585:SF55">
    <property type="entry name" value="SISTER CHROMATID COHESION 1 PROTEIN 3"/>
    <property type="match status" value="1"/>
</dbReference>
<reference evidence="13" key="3">
    <citation type="submission" date="2015-04" db="UniProtKB">
        <authorList>
            <consortium name="EnsemblPlants"/>
        </authorList>
    </citation>
    <scope>IDENTIFICATION</scope>
    <source>
        <strain evidence="13">cv. Jemalong A17</strain>
    </source>
</reference>
<dbReference type="OrthoDB" id="10071381at2759"/>
<proteinExistence type="inferred from homology"/>
<accession>G7J066</accession>
<dbReference type="GO" id="GO:0051301">
    <property type="term" value="P:cell division"/>
    <property type="evidence" value="ECO:0007669"/>
    <property type="project" value="UniProtKB-KW"/>
</dbReference>
<feature type="region of interest" description="Disordered" evidence="8">
    <location>
        <begin position="273"/>
        <end position="310"/>
    </location>
</feature>
<name>G7J066_MEDTR</name>
<dbReference type="EnsemblPlants" id="AES68309">
    <property type="protein sequence ID" value="AES68309"/>
    <property type="gene ID" value="MTR_3g005770"/>
</dbReference>
<dbReference type="PaxDb" id="3880-AES68309"/>
<keyword evidence="5" id="KW-0159">Chromosome partition</keyword>
<feature type="domain" description="Rad21/Rec8-like protein N-terminal" evidence="10">
    <location>
        <begin position="1"/>
        <end position="101"/>
    </location>
</feature>
<evidence type="ECO:0000259" key="9">
    <source>
        <dbReference type="Pfam" id="PF04824"/>
    </source>
</evidence>
<dbReference type="GO" id="GO:0007062">
    <property type="term" value="P:sister chromatid cohesion"/>
    <property type="evidence" value="ECO:0000318"/>
    <property type="project" value="GO_Central"/>
</dbReference>
<dbReference type="Pfam" id="PF04825">
    <property type="entry name" value="Rad21_Rec8_N"/>
    <property type="match status" value="1"/>
</dbReference>
<sequence length="701" mass="77669">MFYSQTFLARKGPLSTVWIAAHLQHRLKKSQYASTDIPSTVQHIMDPGVPIALRMSAHLLLGVVRIYSKKVDYLLNDCNLVRTVLYKVFASVSNNTLPEDARQAPVHTITMPATFDLDALNLGYEIDFNGYEDAHIRSQDEITLADRSPIVVDNYVAIRFDEDIPFSPSNAQPLPDSEARPNEEEFIPQSPSSTRVVDVQDGGPSSHIESHTTSHTSDDNNHIFQDPVTKQTLPPESLRDPSNDAVENIPTDMDIDITVHEKDQTPEMIPEIHAETPPTQPARPPTPDASQGGASDGQVHGGPISEPSLRSCSFDAAMLPTPQMEQGQSSTHQMEQGQGPVPQMEGQGQGERPQRVRKRNQFYDDPIVLPNRVMKRALNDTRNIRRRRRDVTTLGAWELKSKRFKEGVFDQPLFTGICNELLNIQRREYICSKPHLVISEEDHPDNTTITPPPINQVADEPIIDAPEIAVDEPTTDAPEIVVDEPITDAPEIVNASGVEDIEHIRDVADDQPATIPTQSKETEQIIPSAYRSPVKGGVATPTSVSEGMDIPYGATSPRAHASETGTSSTYHDNILQSHDFSDTNQFINSAGKDDLWFLEEDSTPATASSQSTSRSIDTLSGRTRGLAQYLKDYSPCTTIPEQPAEDFSLNKILDGKTRKIAARMFFEVLVLKTHDLIDVQQEEPYGDISFKLTPALDKAKI</sequence>
<evidence type="ECO:0000256" key="2">
    <source>
        <dbReference type="ARBA" id="ARBA00009870"/>
    </source>
</evidence>
<dbReference type="GO" id="GO:0003682">
    <property type="term" value="F:chromatin binding"/>
    <property type="evidence" value="ECO:0000318"/>
    <property type="project" value="GO_Central"/>
</dbReference>
<dbReference type="CDD" id="cd21793">
    <property type="entry name" value="Rad21_Rec8_M_AtSYN1-like"/>
    <property type="match status" value="1"/>
</dbReference>
<feature type="domain" description="Rad21/Rec8-like protein C-terminal eukaryotic" evidence="9">
    <location>
        <begin position="644"/>
        <end position="695"/>
    </location>
</feature>
<evidence type="ECO:0000256" key="4">
    <source>
        <dbReference type="ARBA" id="ARBA00022776"/>
    </source>
</evidence>
<dbReference type="EMBL" id="PSQE01000003">
    <property type="protein sequence ID" value="RHN65231.1"/>
    <property type="molecule type" value="Genomic_DNA"/>
</dbReference>
<dbReference type="InterPro" id="IPR039781">
    <property type="entry name" value="Rad21/Rec8-like"/>
</dbReference>
<evidence type="ECO:0000256" key="7">
    <source>
        <dbReference type="ARBA" id="ARBA00064543"/>
    </source>
</evidence>
<dbReference type="SUPFAM" id="SSF46785">
    <property type="entry name" value="Winged helix' DNA-binding domain"/>
    <property type="match status" value="1"/>
</dbReference>
<reference evidence="11 14" key="1">
    <citation type="journal article" date="2011" name="Nature">
        <title>The Medicago genome provides insight into the evolution of rhizobial symbioses.</title>
        <authorList>
            <person name="Young N.D."/>
            <person name="Debelle F."/>
            <person name="Oldroyd G.E."/>
            <person name="Geurts R."/>
            <person name="Cannon S.B."/>
            <person name="Udvardi M.K."/>
            <person name="Benedito V.A."/>
            <person name="Mayer K.F."/>
            <person name="Gouzy J."/>
            <person name="Schoof H."/>
            <person name="Van de Peer Y."/>
            <person name="Proost S."/>
            <person name="Cook D.R."/>
            <person name="Meyers B.C."/>
            <person name="Spannagl M."/>
            <person name="Cheung F."/>
            <person name="De Mita S."/>
            <person name="Krishnakumar V."/>
            <person name="Gundlach H."/>
            <person name="Zhou S."/>
            <person name="Mudge J."/>
            <person name="Bharti A.K."/>
            <person name="Murray J.D."/>
            <person name="Naoumkina M.A."/>
            <person name="Rosen B."/>
            <person name="Silverstein K.A."/>
            <person name="Tang H."/>
            <person name="Rombauts S."/>
            <person name="Zhao P.X."/>
            <person name="Zhou P."/>
            <person name="Barbe V."/>
            <person name="Bardou P."/>
            <person name="Bechner M."/>
            <person name="Bellec A."/>
            <person name="Berger A."/>
            <person name="Berges H."/>
            <person name="Bidwell S."/>
            <person name="Bisseling T."/>
            <person name="Choisne N."/>
            <person name="Couloux A."/>
            <person name="Denny R."/>
            <person name="Deshpande S."/>
            <person name="Dai X."/>
            <person name="Doyle J.J."/>
            <person name="Dudez A.M."/>
            <person name="Farmer A.D."/>
            <person name="Fouteau S."/>
            <person name="Franken C."/>
            <person name="Gibelin C."/>
            <person name="Gish J."/>
            <person name="Goldstein S."/>
            <person name="Gonzalez A.J."/>
            <person name="Green P.J."/>
            <person name="Hallab A."/>
            <person name="Hartog M."/>
            <person name="Hua A."/>
            <person name="Humphray S.J."/>
            <person name="Jeong D.H."/>
            <person name="Jing Y."/>
            <person name="Jocker A."/>
            <person name="Kenton S.M."/>
            <person name="Kim D.J."/>
            <person name="Klee K."/>
            <person name="Lai H."/>
            <person name="Lang C."/>
            <person name="Lin S."/>
            <person name="Macmil S.L."/>
            <person name="Magdelenat G."/>
            <person name="Matthews L."/>
            <person name="McCorrison J."/>
            <person name="Monaghan E.L."/>
            <person name="Mun J.H."/>
            <person name="Najar F.Z."/>
            <person name="Nicholson C."/>
            <person name="Noirot C."/>
            <person name="O'Bleness M."/>
            <person name="Paule C.R."/>
            <person name="Poulain J."/>
            <person name="Prion F."/>
            <person name="Qin B."/>
            <person name="Qu C."/>
            <person name="Retzel E.F."/>
            <person name="Riddle C."/>
            <person name="Sallet E."/>
            <person name="Samain S."/>
            <person name="Samson N."/>
            <person name="Sanders I."/>
            <person name="Saurat O."/>
            <person name="Scarpelli C."/>
            <person name="Schiex T."/>
            <person name="Segurens B."/>
            <person name="Severin A.J."/>
            <person name="Sherrier D.J."/>
            <person name="Shi R."/>
            <person name="Sims S."/>
            <person name="Singer S.R."/>
            <person name="Sinharoy S."/>
            <person name="Sterck L."/>
            <person name="Viollet A."/>
            <person name="Wang B.B."/>
            <person name="Wang K."/>
            <person name="Wang M."/>
            <person name="Wang X."/>
            <person name="Warfsmann J."/>
            <person name="Weissenbach J."/>
            <person name="White D.D."/>
            <person name="White J.D."/>
            <person name="Wiley G.B."/>
            <person name="Wincker P."/>
            <person name="Xing Y."/>
            <person name="Yang L."/>
            <person name="Yao Z."/>
            <person name="Ying F."/>
            <person name="Zhai J."/>
            <person name="Zhou L."/>
            <person name="Zuber A."/>
            <person name="Denarie J."/>
            <person name="Dixon R.A."/>
            <person name="May G.D."/>
            <person name="Schwartz D.C."/>
            <person name="Rogers J."/>
            <person name="Quetier F."/>
            <person name="Town C.D."/>
            <person name="Roe B.A."/>
        </authorList>
    </citation>
    <scope>NUCLEOTIDE SEQUENCE [LARGE SCALE GENOMIC DNA]</scope>
    <source>
        <strain evidence="11">A17</strain>
        <strain evidence="13 14">cv. Jemalong A17</strain>
    </source>
</reference>
<dbReference type="Gene3D" id="1.10.10.580">
    <property type="entry name" value="Structural maintenance of chromosome 1. Chain E"/>
    <property type="match status" value="1"/>
</dbReference>
<evidence type="ECO:0000256" key="5">
    <source>
        <dbReference type="ARBA" id="ARBA00022829"/>
    </source>
</evidence>
<dbReference type="KEGG" id="mtr:11427949"/>
<gene>
    <name evidence="13" type="primary">11427949</name>
    <name evidence="11" type="ordered locus">MTR_3g005770</name>
    <name evidence="12" type="ORF">MtrunA17_Chr3g0077681</name>
</gene>
<feature type="compositionally biased region" description="Basic and acidic residues" evidence="8">
    <location>
        <begin position="208"/>
        <end position="221"/>
    </location>
</feature>
<keyword evidence="3" id="KW-0132">Cell division</keyword>
<comment type="subunit">
    <text evidence="7">Component of the cohesin complex.</text>
</comment>
<dbReference type="EMBL" id="CM001219">
    <property type="protein sequence ID" value="AES68309.2"/>
    <property type="molecule type" value="Genomic_DNA"/>
</dbReference>
<keyword evidence="4" id="KW-0131">Cell cycle</keyword>
<comment type="similarity">
    <text evidence="2">Belongs to the rad21 family.</text>
</comment>
<dbReference type="InterPro" id="IPR006910">
    <property type="entry name" value="Rad21_Rec8_N"/>
</dbReference>
<keyword evidence="6" id="KW-0539">Nucleus</keyword>
<evidence type="ECO:0000256" key="8">
    <source>
        <dbReference type="SAM" id="MobiDB-lite"/>
    </source>
</evidence>
<dbReference type="AlphaFoldDB" id="G7J066"/>
<protein>
    <submittedName>
        <fullName evidence="12">Putative rad21/Rec8-like protein</fullName>
    </submittedName>
    <submittedName>
        <fullName evidence="11">Sister chromatid cohesion 1 protein</fullName>
    </submittedName>
</protein>
<evidence type="ECO:0000313" key="14">
    <source>
        <dbReference type="Proteomes" id="UP000002051"/>
    </source>
</evidence>
<dbReference type="Pfam" id="PF04824">
    <property type="entry name" value="Rad21_Rec8"/>
    <property type="match status" value="1"/>
</dbReference>
<comment type="subcellular location">
    <subcellularLocation>
        <location evidence="1">Nucleus</location>
    </subcellularLocation>
</comment>
<dbReference type="Proteomes" id="UP000002051">
    <property type="component" value="Chromosome 3"/>
</dbReference>
<feature type="region of interest" description="Disordered" evidence="8">
    <location>
        <begin position="322"/>
        <end position="360"/>
    </location>
</feature>
<dbReference type="PANTHER" id="PTHR12585">
    <property type="entry name" value="SCC1 / RAD21 FAMILY MEMBER"/>
    <property type="match status" value="1"/>
</dbReference>
<feature type="region of interest" description="Disordered" evidence="8">
    <location>
        <begin position="166"/>
        <end position="251"/>
    </location>
</feature>
<accession>A0A0C3VAB5</accession>
<organism evidence="11 14">
    <name type="scientific">Medicago truncatula</name>
    <name type="common">Barrel medic</name>
    <name type="synonym">Medicago tribuloides</name>
    <dbReference type="NCBI Taxonomy" id="3880"/>
    <lineage>
        <taxon>Eukaryota</taxon>
        <taxon>Viridiplantae</taxon>
        <taxon>Streptophyta</taxon>
        <taxon>Embryophyta</taxon>
        <taxon>Tracheophyta</taxon>
        <taxon>Spermatophyta</taxon>
        <taxon>Magnoliopsida</taxon>
        <taxon>eudicotyledons</taxon>
        <taxon>Gunneridae</taxon>
        <taxon>Pentapetalae</taxon>
        <taxon>rosids</taxon>
        <taxon>fabids</taxon>
        <taxon>Fabales</taxon>
        <taxon>Fabaceae</taxon>
        <taxon>Papilionoideae</taxon>
        <taxon>50 kb inversion clade</taxon>
        <taxon>NPAAA clade</taxon>
        <taxon>Hologalegina</taxon>
        <taxon>IRL clade</taxon>
        <taxon>Trifolieae</taxon>
        <taxon>Medicago</taxon>
    </lineage>
</organism>
<dbReference type="InterPro" id="IPR036390">
    <property type="entry name" value="WH_DNA-bd_sf"/>
</dbReference>
<dbReference type="InterPro" id="IPR023093">
    <property type="entry name" value="ScpA-like_C"/>
</dbReference>
<keyword evidence="14" id="KW-1185">Reference proteome</keyword>
<dbReference type="FunFam" id="1.10.10.580:FF:000002">
    <property type="entry name" value="Sister chromatid cohesion 1 protein 4"/>
    <property type="match status" value="1"/>
</dbReference>
<evidence type="ECO:0000256" key="6">
    <source>
        <dbReference type="ARBA" id="ARBA00023242"/>
    </source>
</evidence>
<evidence type="ECO:0000313" key="13">
    <source>
        <dbReference type="EnsemblPlants" id="AES68309"/>
    </source>
</evidence>
<dbReference type="STRING" id="3880.G7J066"/>
<evidence type="ECO:0000313" key="12">
    <source>
        <dbReference type="EMBL" id="RHN65231.1"/>
    </source>
</evidence>
<dbReference type="Gramene" id="rna13050">
    <property type="protein sequence ID" value="RHN65231.1"/>
    <property type="gene ID" value="gene13050"/>
</dbReference>
<evidence type="ECO:0000256" key="3">
    <source>
        <dbReference type="ARBA" id="ARBA00022618"/>
    </source>
</evidence>
<feature type="compositionally biased region" description="Pro residues" evidence="8">
    <location>
        <begin position="278"/>
        <end position="287"/>
    </location>
</feature>
<reference evidence="11 14" key="2">
    <citation type="journal article" date="2014" name="BMC Genomics">
        <title>An improved genome release (version Mt4.0) for the model legume Medicago truncatula.</title>
        <authorList>
            <person name="Tang H."/>
            <person name="Krishnakumar V."/>
            <person name="Bidwell S."/>
            <person name="Rosen B."/>
            <person name="Chan A."/>
            <person name="Zhou S."/>
            <person name="Gentzbittel L."/>
            <person name="Childs K.L."/>
            <person name="Yandell M."/>
            <person name="Gundlach H."/>
            <person name="Mayer K.F."/>
            <person name="Schwartz D.C."/>
            <person name="Town C.D."/>
        </authorList>
    </citation>
    <scope>GENOME REANNOTATION</scope>
    <source>
        <strain evidence="13 14">cv. Jemalong A17</strain>
    </source>
</reference>
<feature type="compositionally biased region" description="Polar residues" evidence="8">
    <location>
        <begin position="323"/>
        <end position="336"/>
    </location>
</feature>
<dbReference type="GO" id="GO:1990414">
    <property type="term" value="P:replication-born double-strand break repair via sister chromatid exchange"/>
    <property type="evidence" value="ECO:0000318"/>
    <property type="project" value="GO_Central"/>
</dbReference>
<keyword evidence="4" id="KW-0498">Mitosis</keyword>
<dbReference type="HOGENOM" id="CLU_018792_0_0_1"/>
<evidence type="ECO:0000259" key="10">
    <source>
        <dbReference type="Pfam" id="PF04825"/>
    </source>
</evidence>
<reference evidence="12" key="4">
    <citation type="journal article" date="2018" name="Nat. Plants">
        <title>Whole-genome landscape of Medicago truncatula symbiotic genes.</title>
        <authorList>
            <person name="Pecrix Y."/>
            <person name="Gamas P."/>
            <person name="Carrere S."/>
        </authorList>
    </citation>
    <scope>NUCLEOTIDE SEQUENCE</scope>
    <source>
        <tissue evidence="12">Leaves</tissue>
    </source>
</reference>
<dbReference type="InterPro" id="IPR006909">
    <property type="entry name" value="Rad21/Rec8_C_eu"/>
</dbReference>
<dbReference type="GO" id="GO:0008278">
    <property type="term" value="C:cohesin complex"/>
    <property type="evidence" value="ECO:0000318"/>
    <property type="project" value="GO_Central"/>
</dbReference>